<sequence length="594" mass="70104">MNLLRLPFVVLIDIFKNMDFKDKFLISLLSKRARKTLKLTSAVVHLSFELMADFIIYTGTPGSGLEVTDEEFDYLIGGEVMRLSIGPTGVILREIWAYKRLLLANHLLDTFRKPTISVGFHFPTEPLSAWEFMKMINKRKLCVKSFTYDTFRPSSKFIPRILDECTEVTDLIYIKTIFPEDFVYTPPRLFKVREFCVSVTFNWFDIESFTSCRRIIIHETYRSPEYWNTFFRNWMDSEAPLEYMSCRLKGIFDFPLIVDGLSNDRAVVQLCPHIDRLNLRMDLLRLPLLPLIEVFKNMDFHEKFLISFLSKRARNTLTVTSEKLHLTFHLSGGLFIDSEPCDYCSRSRVTNKVSDCLIEGNVIRMSIGPIGVISREKSPQKQLLLANYVLDTFKCSFINIIFYDPTLPSSAWEFMKMINHRQLSVHTLFYYIKSNSSEFIPRILDECTEVIDYVVIYPMFPDDFIYTPPRPFKAREICVTGSANWFNFEDFVSCRRVRFPLNKKSKWTSKSWNIFFRNWLNSDDPLEHMWCFNSYRLNFPQMIKGLSNGRTQRQRRNKWIEVNRKDGSEFVIGKADDHFYIMSKEEHFEYLKST</sequence>
<dbReference type="AlphaFoldDB" id="A0A1I7UTL8"/>
<dbReference type="InterPro" id="IPR001810">
    <property type="entry name" value="F-box_dom"/>
</dbReference>
<dbReference type="Proteomes" id="UP000095282">
    <property type="component" value="Unplaced"/>
</dbReference>
<accession>A0A1I7UTL8</accession>
<dbReference type="Pfam" id="PF00646">
    <property type="entry name" value="F-box"/>
    <property type="match status" value="2"/>
</dbReference>
<reference evidence="3" key="1">
    <citation type="submission" date="2016-11" db="UniProtKB">
        <authorList>
            <consortium name="WormBaseParasite"/>
        </authorList>
    </citation>
    <scope>IDENTIFICATION</scope>
</reference>
<evidence type="ECO:0000259" key="1">
    <source>
        <dbReference type="PROSITE" id="PS50181"/>
    </source>
</evidence>
<organism evidence="2 3">
    <name type="scientific">Caenorhabditis tropicalis</name>
    <dbReference type="NCBI Taxonomy" id="1561998"/>
    <lineage>
        <taxon>Eukaryota</taxon>
        <taxon>Metazoa</taxon>
        <taxon>Ecdysozoa</taxon>
        <taxon>Nematoda</taxon>
        <taxon>Chromadorea</taxon>
        <taxon>Rhabditida</taxon>
        <taxon>Rhabditina</taxon>
        <taxon>Rhabditomorpha</taxon>
        <taxon>Rhabditoidea</taxon>
        <taxon>Rhabditidae</taxon>
        <taxon>Peloderinae</taxon>
        <taxon>Caenorhabditis</taxon>
    </lineage>
</organism>
<evidence type="ECO:0000313" key="2">
    <source>
        <dbReference type="Proteomes" id="UP000095282"/>
    </source>
</evidence>
<dbReference type="PANTHER" id="PTHR21503">
    <property type="entry name" value="F-BOX-CONTAINING HYPOTHETICAL PROTEIN C.ELEGANS"/>
    <property type="match status" value="1"/>
</dbReference>
<protein>
    <submittedName>
        <fullName evidence="3">F-box domain-containing protein</fullName>
    </submittedName>
</protein>
<keyword evidence="2" id="KW-1185">Reference proteome</keyword>
<dbReference type="WBParaSite" id="Csp11.Scaffold630.g19225.t3">
    <property type="protein sequence ID" value="Csp11.Scaffold630.g19225.t3"/>
    <property type="gene ID" value="Csp11.Scaffold630.g19225"/>
</dbReference>
<proteinExistence type="predicted"/>
<evidence type="ECO:0000313" key="3">
    <source>
        <dbReference type="WBParaSite" id="Csp11.Scaffold630.g19225.t3"/>
    </source>
</evidence>
<dbReference type="PROSITE" id="PS50181">
    <property type="entry name" value="FBOX"/>
    <property type="match status" value="1"/>
</dbReference>
<name>A0A1I7UTL8_9PELO</name>
<feature type="domain" description="F-box" evidence="1">
    <location>
        <begin position="1"/>
        <end position="46"/>
    </location>
</feature>